<dbReference type="PANTHER" id="PTHR22931">
    <property type="entry name" value="PHOSPHOENOLPYRUVATE DIKINASE-RELATED"/>
    <property type="match status" value="1"/>
</dbReference>
<evidence type="ECO:0000256" key="3">
    <source>
        <dbReference type="ARBA" id="ARBA00022723"/>
    </source>
</evidence>
<dbReference type="SUPFAM" id="SSF51621">
    <property type="entry name" value="Phosphoenolpyruvate/pyruvate domain"/>
    <property type="match status" value="1"/>
</dbReference>
<dbReference type="AlphaFoldDB" id="Q0PQB3"/>
<evidence type="ECO:0000256" key="2">
    <source>
        <dbReference type="ARBA" id="ARBA00020138"/>
    </source>
</evidence>
<name>Q0PQB3_9GAMM</name>
<dbReference type="InterPro" id="IPR015813">
    <property type="entry name" value="Pyrv/PenolPyrv_kinase-like_dom"/>
</dbReference>
<evidence type="ECO:0000256" key="4">
    <source>
        <dbReference type="ARBA" id="ARBA00032883"/>
    </source>
</evidence>
<dbReference type="GO" id="GO:0046872">
    <property type="term" value="F:metal ion binding"/>
    <property type="evidence" value="ECO:0007669"/>
    <property type="project" value="UniProtKB-KW"/>
</dbReference>
<dbReference type="GO" id="GO:0016301">
    <property type="term" value="F:kinase activity"/>
    <property type="evidence" value="ECO:0007669"/>
    <property type="project" value="UniProtKB-KW"/>
</dbReference>
<dbReference type="InterPro" id="IPR010121">
    <property type="entry name" value="Pyruvate_phosphate_dikinase"/>
</dbReference>
<reference evidence="6" key="1">
    <citation type="journal article" date="2007" name="Science">
        <title>Physiological proteomics of the uncultured endosymbiont of Riftia pachyptila.</title>
        <authorList>
            <person name="Markert S."/>
            <person name="Arndt C."/>
            <person name="Felbeck H."/>
            <person name="Becher D."/>
            <person name="Sievert S.M."/>
            <person name="Hugler M."/>
            <person name="Albrecht D."/>
            <person name="Robidart J."/>
            <person name="Bench S."/>
            <person name="Feldman R.A."/>
            <person name="Hecker M."/>
            <person name="Schweder T."/>
        </authorList>
    </citation>
    <scope>NUCLEOTIDE SEQUENCE</scope>
</reference>
<keyword evidence="6" id="KW-0808">Transferase</keyword>
<feature type="non-terminal residue" evidence="6">
    <location>
        <position position="180"/>
    </location>
</feature>
<protein>
    <recommendedName>
        <fullName evidence="2">Pyruvate, phosphate dikinase</fullName>
    </recommendedName>
    <alternativeName>
        <fullName evidence="4">Pyruvate, orthophosphate dikinase</fullName>
    </alternativeName>
</protein>
<sequence>MPTGPNDAARALKYGAKGIGLCRTERMFNAVERLPVVIEMIVAEDQAQRQAALDKLLPMQRADFKGLFEVMSPLPVTIRLLDPPIHEFLPTERQLQSDLEQLSHLRRSVLGMEVLAGSMILLHDPSAAKSEADSMRHIVDLELVEQAIEKKTLMLEKGACAYRGEPDARPSWRTPWHHLS</sequence>
<accession>Q0PQB3</accession>
<feature type="non-terminal residue" evidence="6">
    <location>
        <position position="1"/>
    </location>
</feature>
<dbReference type="Gene3D" id="3.20.20.60">
    <property type="entry name" value="Phosphoenolpyruvate-binding domains"/>
    <property type="match status" value="1"/>
</dbReference>
<evidence type="ECO:0000259" key="5">
    <source>
        <dbReference type="Pfam" id="PF02896"/>
    </source>
</evidence>
<dbReference type="InterPro" id="IPR000121">
    <property type="entry name" value="PEP_util_C"/>
</dbReference>
<organism evidence="6">
    <name type="scientific">Candidatus Endoriftia persephone str. Hot96_1+Hot96_2</name>
    <dbReference type="NCBI Taxonomy" id="394104"/>
    <lineage>
        <taxon>Bacteria</taxon>
        <taxon>Pseudomonadati</taxon>
        <taxon>Pseudomonadota</taxon>
        <taxon>Gammaproteobacteria</taxon>
        <taxon>Chromatiales</taxon>
        <taxon>Sedimenticolaceae</taxon>
        <taxon>Candidatus Endoriftia</taxon>
    </lineage>
</organism>
<dbReference type="Pfam" id="PF02896">
    <property type="entry name" value="PEP-utilizers_C"/>
    <property type="match status" value="1"/>
</dbReference>
<evidence type="ECO:0000313" key="6">
    <source>
        <dbReference type="EMBL" id="ABG77244.1"/>
    </source>
</evidence>
<dbReference type="EMBL" id="DQ780246">
    <property type="protein sequence ID" value="ABG77244.1"/>
    <property type="molecule type" value="Genomic_DNA"/>
</dbReference>
<keyword evidence="6" id="KW-0670">Pyruvate</keyword>
<dbReference type="PANTHER" id="PTHR22931:SF9">
    <property type="entry name" value="PYRUVATE, PHOSPHATE DIKINASE 1, CHLOROPLASTIC"/>
    <property type="match status" value="1"/>
</dbReference>
<dbReference type="GO" id="GO:0050242">
    <property type="term" value="F:pyruvate, phosphate dikinase activity"/>
    <property type="evidence" value="ECO:0007669"/>
    <property type="project" value="InterPro"/>
</dbReference>
<dbReference type="InterPro" id="IPR040442">
    <property type="entry name" value="Pyrv_kinase-like_dom_sf"/>
</dbReference>
<comment type="function">
    <text evidence="1">Catalyzes the reversible phosphorylation of pyruvate and phosphate.</text>
</comment>
<keyword evidence="6" id="KW-0418">Kinase</keyword>
<evidence type="ECO:0000256" key="1">
    <source>
        <dbReference type="ARBA" id="ARBA00003144"/>
    </source>
</evidence>
<feature type="domain" description="PEP-utilising enzyme C-terminal" evidence="5">
    <location>
        <begin position="5"/>
        <end position="92"/>
    </location>
</feature>
<keyword evidence="3" id="KW-0479">Metal-binding</keyword>
<proteinExistence type="predicted"/>